<evidence type="ECO:0000259" key="2">
    <source>
        <dbReference type="Pfam" id="PF07859"/>
    </source>
</evidence>
<protein>
    <submittedName>
        <fullName evidence="3">Alpha/beta hydrolase</fullName>
    </submittedName>
</protein>
<organism evidence="3 4">
    <name type="scientific">Pseudonocardia xishanensis</name>
    <dbReference type="NCBI Taxonomy" id="630995"/>
    <lineage>
        <taxon>Bacteria</taxon>
        <taxon>Bacillati</taxon>
        <taxon>Actinomycetota</taxon>
        <taxon>Actinomycetes</taxon>
        <taxon>Pseudonocardiales</taxon>
        <taxon>Pseudonocardiaceae</taxon>
        <taxon>Pseudonocardia</taxon>
    </lineage>
</organism>
<evidence type="ECO:0000313" key="3">
    <source>
        <dbReference type="EMBL" id="GAA4550985.1"/>
    </source>
</evidence>
<dbReference type="Pfam" id="PF07859">
    <property type="entry name" value="Abhydrolase_3"/>
    <property type="match status" value="1"/>
</dbReference>
<feature type="domain" description="Alpha/beta hydrolase fold-3" evidence="2">
    <location>
        <begin position="65"/>
        <end position="267"/>
    </location>
</feature>
<keyword evidence="4" id="KW-1185">Reference proteome</keyword>
<evidence type="ECO:0000256" key="1">
    <source>
        <dbReference type="ARBA" id="ARBA00022801"/>
    </source>
</evidence>
<keyword evidence="1 3" id="KW-0378">Hydrolase</keyword>
<dbReference type="EMBL" id="BAABGT010000063">
    <property type="protein sequence ID" value="GAA4550985.1"/>
    <property type="molecule type" value="Genomic_DNA"/>
</dbReference>
<dbReference type="SUPFAM" id="SSF53474">
    <property type="entry name" value="alpha/beta-Hydrolases"/>
    <property type="match status" value="1"/>
</dbReference>
<dbReference type="InterPro" id="IPR050300">
    <property type="entry name" value="GDXG_lipolytic_enzyme"/>
</dbReference>
<accession>A0ABP8RWB8</accession>
<evidence type="ECO:0000313" key="4">
    <source>
        <dbReference type="Proteomes" id="UP001501598"/>
    </source>
</evidence>
<name>A0ABP8RWB8_9PSEU</name>
<dbReference type="Gene3D" id="3.40.50.1820">
    <property type="entry name" value="alpha/beta hydrolase"/>
    <property type="match status" value="1"/>
</dbReference>
<comment type="caution">
    <text evidence="3">The sequence shown here is derived from an EMBL/GenBank/DDBJ whole genome shotgun (WGS) entry which is preliminary data.</text>
</comment>
<gene>
    <name evidence="3" type="ORF">GCM10023175_42020</name>
</gene>
<dbReference type="GO" id="GO:0016787">
    <property type="term" value="F:hydrolase activity"/>
    <property type="evidence" value="ECO:0007669"/>
    <property type="project" value="UniProtKB-KW"/>
</dbReference>
<dbReference type="InterPro" id="IPR029058">
    <property type="entry name" value="AB_hydrolase_fold"/>
</dbReference>
<reference evidence="4" key="1">
    <citation type="journal article" date="2019" name="Int. J. Syst. Evol. Microbiol.">
        <title>The Global Catalogue of Microorganisms (GCM) 10K type strain sequencing project: providing services to taxonomists for standard genome sequencing and annotation.</title>
        <authorList>
            <consortium name="The Broad Institute Genomics Platform"/>
            <consortium name="The Broad Institute Genome Sequencing Center for Infectious Disease"/>
            <person name="Wu L."/>
            <person name="Ma J."/>
        </authorList>
    </citation>
    <scope>NUCLEOTIDE SEQUENCE [LARGE SCALE GENOMIC DNA]</scope>
    <source>
        <strain evidence="4">JCM 17906</strain>
    </source>
</reference>
<dbReference type="InterPro" id="IPR013094">
    <property type="entry name" value="AB_hydrolase_3"/>
</dbReference>
<dbReference type="PANTHER" id="PTHR48081">
    <property type="entry name" value="AB HYDROLASE SUPERFAMILY PROTEIN C4A8.06C"/>
    <property type="match status" value="1"/>
</dbReference>
<sequence>MPPELTCERIPEARLTMRRVSKDLDAVIGSRPITHTEHVVPTDTQDGVSVTVLRRADSTGPRPAIVHLHGGGMVMGDRFVGAYEFCAWVEELDVVVVTVEYRLAPEHPHPAPVEDCLAALRWTLDEAGALGVDREKVVMAGTSAGGGLAAGALLLLRDRGGPRIAGQLLCAPMLDDRGETVSAAQYAVGGVWDRVSNRTGWAALLGDTAADRYAAPARAVDLADLPPAYVDVGGAETFRDEDVAYASALWRAGVPAELHVWPGAFHGSDSFVPGAPLSRQARRARVDWIRRVLRLD</sequence>
<dbReference type="PANTHER" id="PTHR48081:SF8">
    <property type="entry name" value="ALPHA_BETA HYDROLASE FOLD-3 DOMAIN-CONTAINING PROTEIN-RELATED"/>
    <property type="match status" value="1"/>
</dbReference>
<proteinExistence type="predicted"/>
<dbReference type="Proteomes" id="UP001501598">
    <property type="component" value="Unassembled WGS sequence"/>
</dbReference>